<dbReference type="EMBL" id="MU630382">
    <property type="protein sequence ID" value="KAJ1254046.1"/>
    <property type="molecule type" value="Genomic_DNA"/>
</dbReference>
<proteinExistence type="predicted"/>
<accession>A0A9W7X7X1</accession>
<organism evidence="1 2">
    <name type="scientific">Paspalum vaginatum</name>
    <name type="common">seashore paspalum</name>
    <dbReference type="NCBI Taxonomy" id="158149"/>
    <lineage>
        <taxon>Eukaryota</taxon>
        <taxon>Viridiplantae</taxon>
        <taxon>Streptophyta</taxon>
        <taxon>Embryophyta</taxon>
        <taxon>Tracheophyta</taxon>
        <taxon>Spermatophyta</taxon>
        <taxon>Magnoliopsida</taxon>
        <taxon>Liliopsida</taxon>
        <taxon>Poales</taxon>
        <taxon>Poaceae</taxon>
        <taxon>PACMAD clade</taxon>
        <taxon>Panicoideae</taxon>
        <taxon>Andropogonodae</taxon>
        <taxon>Paspaleae</taxon>
        <taxon>Paspalinae</taxon>
        <taxon>Paspalum</taxon>
    </lineage>
</organism>
<name>A0A9W7X7X1_9POAL</name>
<dbReference type="Proteomes" id="UP001164776">
    <property type="component" value="Unassembled WGS sequence"/>
</dbReference>
<evidence type="ECO:0000313" key="2">
    <source>
        <dbReference type="Proteomes" id="UP001164776"/>
    </source>
</evidence>
<sequence length="103" mass="11248">MCRIQVLCNMHYPSGAAARERARSTFPPLSGGGTAECDFIARRRFTYGAGEDIHGGAALSLKGRSVREILTEGCGPGTDSSYRSTHIRLRWHPKGGSRNWSHS</sequence>
<evidence type="ECO:0000313" key="1">
    <source>
        <dbReference type="EMBL" id="KAJ1254046.1"/>
    </source>
</evidence>
<gene>
    <name evidence="1" type="ORF">BS78_K128500</name>
</gene>
<keyword evidence="2" id="KW-1185">Reference proteome</keyword>
<comment type="caution">
    <text evidence="1">The sequence shown here is derived from an EMBL/GenBank/DDBJ whole genome shotgun (WGS) entry which is preliminary data.</text>
</comment>
<protein>
    <submittedName>
        <fullName evidence="1">Uncharacterized protein</fullName>
    </submittedName>
</protein>
<dbReference type="AlphaFoldDB" id="A0A9W7X7X1"/>
<reference evidence="1 2" key="1">
    <citation type="submission" date="2022-10" db="EMBL/GenBank/DDBJ databases">
        <title>WGS assembly of Paspalum vaginatum 540-79.</title>
        <authorList>
            <person name="Sun G."/>
            <person name="Wase N."/>
            <person name="Shu S."/>
            <person name="Jenkins J."/>
            <person name="Zhou B."/>
            <person name="Torres-Rodriguez J."/>
            <person name="Chen C."/>
            <person name="Sandor L."/>
            <person name="Plott C."/>
            <person name="Yoshinga Y."/>
            <person name="Daum C."/>
            <person name="Qi P."/>
            <person name="Barry K."/>
            <person name="Lipzen A."/>
            <person name="Berry L."/>
            <person name="Pedersen C."/>
            <person name="Gottilla T."/>
            <person name="Foltz A."/>
            <person name="Yu H."/>
            <person name="O'Malley R."/>
            <person name="Zhang C."/>
            <person name="Devos K."/>
            <person name="Sigmon B."/>
            <person name="Yu B."/>
            <person name="Obata T."/>
            <person name="Schmutz J."/>
            <person name="Schnable J."/>
        </authorList>
    </citation>
    <scope>NUCLEOTIDE SEQUENCE [LARGE SCALE GENOMIC DNA]</scope>
    <source>
        <strain evidence="2">cv. 540-79</strain>
    </source>
</reference>